<feature type="transmembrane region" description="Helical" evidence="1">
    <location>
        <begin position="39"/>
        <end position="60"/>
    </location>
</feature>
<sequence length="362" mass="37231">MAMRGLSQLTAGIPLRVIIATFALGGAGGLLAMAAGLPLAVLLGSMVATAVAPMLGLRVFGQRPAVPQKWRFVLVPVIGVAIGAGFPADFLTQARQWWVTMAALVLFIPLAHALGYGLFRRVGKLSPPTAYYAAMPGGFIESLDMGEKAGADMPLLIMLQFLRLILCIVMIPIGFSIAEGHAVGSSAGMVLGTGAPLTALDVVVMVALAGSGWFIAAKLGMPAAMLSGPLLLSGLAHATGLTEAAPPGWSILVTQWVMGTSLGVRLAGFTKAQAGLAGLLSTLNVSLLLLIALGVALLLTTPVGEPVSAIILAFAPGGVSEMSLVALSLHVSAVYVSIHHIARIVLTVIFARYGQRFITPDT</sequence>
<feature type="transmembrane region" description="Helical" evidence="1">
    <location>
        <begin position="197"/>
        <end position="216"/>
    </location>
</feature>
<dbReference type="OrthoDB" id="7157734at2"/>
<dbReference type="GO" id="GO:0010468">
    <property type="term" value="P:regulation of gene expression"/>
    <property type="evidence" value="ECO:0007669"/>
    <property type="project" value="InterPro"/>
</dbReference>
<keyword evidence="2" id="KW-0645">Protease</keyword>
<organism evidence="2 3">
    <name type="scientific">Pararhodobacter oceanensis</name>
    <dbReference type="NCBI Taxonomy" id="2172121"/>
    <lineage>
        <taxon>Bacteria</taxon>
        <taxon>Pseudomonadati</taxon>
        <taxon>Pseudomonadota</taxon>
        <taxon>Alphaproteobacteria</taxon>
        <taxon>Rhodobacterales</taxon>
        <taxon>Paracoccaceae</taxon>
        <taxon>Pararhodobacter</taxon>
    </lineage>
</organism>
<evidence type="ECO:0000313" key="3">
    <source>
        <dbReference type="Proteomes" id="UP000245911"/>
    </source>
</evidence>
<feature type="transmembrane region" description="Helical" evidence="1">
    <location>
        <begin position="274"/>
        <end position="298"/>
    </location>
</feature>
<dbReference type="Proteomes" id="UP000245911">
    <property type="component" value="Unassembled WGS sequence"/>
</dbReference>
<feature type="transmembrane region" description="Helical" evidence="1">
    <location>
        <begin position="248"/>
        <end position="267"/>
    </location>
</feature>
<dbReference type="PANTHER" id="PTHR38457:SF1">
    <property type="entry name" value="REGULATOR ABRB-RELATED"/>
    <property type="match status" value="1"/>
</dbReference>
<keyword evidence="2" id="KW-0031">Aminopeptidase</keyword>
<keyword evidence="1" id="KW-1133">Transmembrane helix</keyword>
<dbReference type="InterPro" id="IPR007820">
    <property type="entry name" value="AbrB_fam"/>
</dbReference>
<keyword evidence="1" id="KW-0472">Membrane</keyword>
<dbReference type="Pfam" id="PF05145">
    <property type="entry name" value="AbrB"/>
    <property type="match status" value="1"/>
</dbReference>
<reference evidence="2 3" key="1">
    <citation type="submission" date="2018-04" db="EMBL/GenBank/DDBJ databases">
        <title>Pararhodobacter oceanense sp. nov., isolated from marine intertidal sediment.</title>
        <authorList>
            <person name="Wang X.-L."/>
            <person name="Du Z.-J."/>
        </authorList>
    </citation>
    <scope>NUCLEOTIDE SEQUENCE [LARGE SCALE GENOMIC DNA]</scope>
    <source>
        <strain evidence="2 3">AM505</strain>
    </source>
</reference>
<accession>A0A2T8HR04</accession>
<dbReference type="GO" id="GO:0016020">
    <property type="term" value="C:membrane"/>
    <property type="evidence" value="ECO:0007669"/>
    <property type="project" value="InterPro"/>
</dbReference>
<keyword evidence="1" id="KW-0812">Transmembrane</keyword>
<keyword evidence="3" id="KW-1185">Reference proteome</keyword>
<feature type="transmembrane region" description="Helical" evidence="1">
    <location>
        <begin position="12"/>
        <end position="33"/>
    </location>
</feature>
<name>A0A2T8HR04_9RHOB</name>
<feature type="transmembrane region" description="Helical" evidence="1">
    <location>
        <begin position="155"/>
        <end position="177"/>
    </location>
</feature>
<proteinExistence type="predicted"/>
<dbReference type="AlphaFoldDB" id="A0A2T8HR04"/>
<feature type="transmembrane region" description="Helical" evidence="1">
    <location>
        <begin position="310"/>
        <end position="336"/>
    </location>
</feature>
<gene>
    <name evidence="2" type="ORF">DDE20_15330</name>
</gene>
<feature type="transmembrane region" description="Helical" evidence="1">
    <location>
        <begin position="223"/>
        <end position="242"/>
    </location>
</feature>
<evidence type="ECO:0000313" key="2">
    <source>
        <dbReference type="EMBL" id="PVH27881.1"/>
    </source>
</evidence>
<comment type="caution">
    <text evidence="2">The sequence shown here is derived from an EMBL/GenBank/DDBJ whole genome shotgun (WGS) entry which is preliminary data.</text>
</comment>
<feature type="transmembrane region" description="Helical" evidence="1">
    <location>
        <begin position="72"/>
        <end position="91"/>
    </location>
</feature>
<dbReference type="PANTHER" id="PTHR38457">
    <property type="entry name" value="REGULATOR ABRB-RELATED"/>
    <property type="match status" value="1"/>
</dbReference>
<dbReference type="PIRSF" id="PIRSF038991">
    <property type="entry name" value="Protein_AbrB"/>
    <property type="match status" value="1"/>
</dbReference>
<protein>
    <submittedName>
        <fullName evidence="2">Aminopeptidase</fullName>
    </submittedName>
</protein>
<dbReference type="RefSeq" id="WP_116559401.1">
    <property type="nucleotide sequence ID" value="NZ_QDKM01000008.1"/>
</dbReference>
<keyword evidence="2" id="KW-0378">Hydrolase</keyword>
<dbReference type="GO" id="GO:0004177">
    <property type="term" value="F:aminopeptidase activity"/>
    <property type="evidence" value="ECO:0007669"/>
    <property type="project" value="UniProtKB-KW"/>
</dbReference>
<feature type="transmembrane region" description="Helical" evidence="1">
    <location>
        <begin position="97"/>
        <end position="119"/>
    </location>
</feature>
<evidence type="ECO:0000256" key="1">
    <source>
        <dbReference type="SAM" id="Phobius"/>
    </source>
</evidence>
<dbReference type="EMBL" id="QDKM01000008">
    <property type="protein sequence ID" value="PVH27881.1"/>
    <property type="molecule type" value="Genomic_DNA"/>
</dbReference>